<dbReference type="InterPro" id="IPR019734">
    <property type="entry name" value="TPR_rpt"/>
</dbReference>
<sequence>MKREKIIIFGLVILTVLLTGCLGKEYPKKTKEDEKAVKIEERDTEYRYFFAEGIKQKMLGNLGQAARYFEKTMALNKKSSAACYELSSIYTITRNYNEAIKYARKAEKLDEKNIWYKLHLANLYHITQNIDSTIV</sequence>
<dbReference type="InterPro" id="IPR011990">
    <property type="entry name" value="TPR-like_helical_dom_sf"/>
</dbReference>
<dbReference type="PROSITE" id="PS51257">
    <property type="entry name" value="PROKAR_LIPOPROTEIN"/>
    <property type="match status" value="1"/>
</dbReference>
<comment type="caution">
    <text evidence="1">The sequence shown here is derived from an EMBL/GenBank/DDBJ whole genome shotgun (WGS) entry which is preliminary data.</text>
</comment>
<dbReference type="SUPFAM" id="SSF48452">
    <property type="entry name" value="TPR-like"/>
    <property type="match status" value="1"/>
</dbReference>
<name>X1N2E9_9ZZZZ</name>
<evidence type="ECO:0000313" key="1">
    <source>
        <dbReference type="EMBL" id="GAI24441.1"/>
    </source>
</evidence>
<protein>
    <submittedName>
        <fullName evidence="1">Uncharacterized protein</fullName>
    </submittedName>
</protein>
<dbReference type="Gene3D" id="1.25.40.10">
    <property type="entry name" value="Tetratricopeptide repeat domain"/>
    <property type="match status" value="1"/>
</dbReference>
<dbReference type="EMBL" id="BARV01013610">
    <property type="protein sequence ID" value="GAI24441.1"/>
    <property type="molecule type" value="Genomic_DNA"/>
</dbReference>
<dbReference type="AlphaFoldDB" id="X1N2E9"/>
<dbReference type="SMART" id="SM00028">
    <property type="entry name" value="TPR"/>
    <property type="match status" value="2"/>
</dbReference>
<reference evidence="1" key="1">
    <citation type="journal article" date="2014" name="Front. Microbiol.">
        <title>High frequency of phylogenetically diverse reductive dehalogenase-homologous genes in deep subseafloor sedimentary metagenomes.</title>
        <authorList>
            <person name="Kawai M."/>
            <person name="Futagami T."/>
            <person name="Toyoda A."/>
            <person name="Takaki Y."/>
            <person name="Nishi S."/>
            <person name="Hori S."/>
            <person name="Arai W."/>
            <person name="Tsubouchi T."/>
            <person name="Morono Y."/>
            <person name="Uchiyama I."/>
            <person name="Ito T."/>
            <person name="Fujiyama A."/>
            <person name="Inagaki F."/>
            <person name="Takami H."/>
        </authorList>
    </citation>
    <scope>NUCLEOTIDE SEQUENCE</scope>
    <source>
        <strain evidence="1">Expedition CK06-06</strain>
    </source>
</reference>
<proteinExistence type="predicted"/>
<dbReference type="PROSITE" id="PS50005">
    <property type="entry name" value="TPR"/>
    <property type="match status" value="1"/>
</dbReference>
<organism evidence="1">
    <name type="scientific">marine sediment metagenome</name>
    <dbReference type="NCBI Taxonomy" id="412755"/>
    <lineage>
        <taxon>unclassified sequences</taxon>
        <taxon>metagenomes</taxon>
        <taxon>ecological metagenomes</taxon>
    </lineage>
</organism>
<gene>
    <name evidence="1" type="ORF">S06H3_24456</name>
</gene>
<accession>X1N2E9</accession>
<feature type="non-terminal residue" evidence="1">
    <location>
        <position position="135"/>
    </location>
</feature>